<dbReference type="Gene3D" id="1.20.1070.10">
    <property type="entry name" value="Rhodopsin 7-helix transmembrane proteins"/>
    <property type="match status" value="1"/>
</dbReference>
<feature type="transmembrane region" description="Helical" evidence="2">
    <location>
        <begin position="131"/>
        <end position="153"/>
    </location>
</feature>
<sequence length="592" mass="64945">MLSRDSTPLRNNNITTTTSILIVVSHNRSNSSSGGSYNIVSDVMSDVCQMADFLNVYPPPIIATVSIILQISSFIVVSSRMLAHPSKLYLRCLIVLSFLNTLSGGSLDWLTRMDFGRGLRHPAASSDVLCRLWMFVFNVVNGAVGWLLVCLLIDRMAVMKEKCRRSQKEMMRMMKMVMSRKKTKMIRRRKKKKMMRMMMNGGCGSGGGGGGGGVWDGGVVAGSGNGDHGGKSLQNSLLQQQQLPQEQQQQRLQPQQQQLQQPQQPQEQLRNGLELDNEIFTSKVKLTLVFVGSIIFSLHSLWVFELLNAHGTNPQCNINSQRGDLEALIWPWLSTTLFYYLPSSILLTLLFIVAKSSLRAKNNCTGSHGGGGGGDNDETRNFLRAKNSSSRSCNYDDESGGSGGGNADGQHFLRAKNSCTGSSNNGGNSSDYSVNTENFPKTKNRNHGVDDEASEDNVGNSQKAKNNCSRSHSNDGEVGNDYDAAYDHLDCTAILLSALYALAVLPSVTLHLSLLCVDPSFIQRDFPANLITLLSVIFQCISNLFHYTIIPLSVTCFYIADVIRAKNRSTNGVKTAKNSLPQVNNNSDSKNI</sequence>
<dbReference type="GO" id="GO:0000976">
    <property type="term" value="F:transcription cis-regulatory region binding"/>
    <property type="evidence" value="ECO:0000318"/>
    <property type="project" value="GO_Central"/>
</dbReference>
<feature type="transmembrane region" description="Helical" evidence="2">
    <location>
        <begin position="329"/>
        <end position="353"/>
    </location>
</feature>
<keyword evidence="2" id="KW-0472">Membrane</keyword>
<dbReference type="OrthoDB" id="9990906at2759"/>
<keyword evidence="5" id="KW-1185">Reference proteome</keyword>
<evidence type="ECO:0000256" key="2">
    <source>
        <dbReference type="SAM" id="Phobius"/>
    </source>
</evidence>
<dbReference type="EMBL" id="AMQM01008302">
    <property type="status" value="NOT_ANNOTATED_CDS"/>
    <property type="molecule type" value="Genomic_DNA"/>
</dbReference>
<keyword evidence="2" id="KW-1133">Transmembrane helix</keyword>
<feature type="compositionally biased region" description="Low complexity" evidence="1">
    <location>
        <begin position="421"/>
        <end position="430"/>
    </location>
</feature>
<reference evidence="5" key="1">
    <citation type="submission" date="2012-12" db="EMBL/GenBank/DDBJ databases">
        <authorList>
            <person name="Hellsten U."/>
            <person name="Grimwood J."/>
            <person name="Chapman J.A."/>
            <person name="Shapiro H."/>
            <person name="Aerts A."/>
            <person name="Otillar R.P."/>
            <person name="Terry A.Y."/>
            <person name="Boore J.L."/>
            <person name="Simakov O."/>
            <person name="Marletaz F."/>
            <person name="Cho S.-J."/>
            <person name="Edsinger-Gonzales E."/>
            <person name="Havlak P."/>
            <person name="Kuo D.-H."/>
            <person name="Larsson T."/>
            <person name="Lv J."/>
            <person name="Arendt D."/>
            <person name="Savage R."/>
            <person name="Osoegawa K."/>
            <person name="de Jong P."/>
            <person name="Lindberg D.R."/>
            <person name="Seaver E.C."/>
            <person name="Weisblat D.A."/>
            <person name="Putnam N.H."/>
            <person name="Grigoriev I.V."/>
            <person name="Rokhsar D.S."/>
        </authorList>
    </citation>
    <scope>NUCLEOTIDE SEQUENCE</scope>
</reference>
<dbReference type="EMBL" id="KB097754">
    <property type="protein sequence ID" value="ESN90243.1"/>
    <property type="molecule type" value="Genomic_DNA"/>
</dbReference>
<feature type="transmembrane region" description="Helical" evidence="2">
    <location>
        <begin position="89"/>
        <end position="111"/>
    </location>
</feature>
<dbReference type="GO" id="GO:0005634">
    <property type="term" value="C:nucleus"/>
    <property type="evidence" value="ECO:0000318"/>
    <property type="project" value="GO_Central"/>
</dbReference>
<feature type="compositionally biased region" description="Polar residues" evidence="1">
    <location>
        <begin position="457"/>
        <end position="471"/>
    </location>
</feature>
<feature type="compositionally biased region" description="Polar residues" evidence="1">
    <location>
        <begin position="431"/>
        <end position="441"/>
    </location>
</feature>
<gene>
    <name evidence="4" type="primary">20208643</name>
    <name evidence="3" type="ORF">HELRODRAFT_182651</name>
</gene>
<dbReference type="GeneID" id="20208643"/>
<dbReference type="RefSeq" id="XP_009031633.1">
    <property type="nucleotide sequence ID" value="XM_009033385.1"/>
</dbReference>
<proteinExistence type="predicted"/>
<accession>T1FIJ4</accession>
<evidence type="ECO:0000313" key="3">
    <source>
        <dbReference type="EMBL" id="ESN90243.1"/>
    </source>
</evidence>
<evidence type="ECO:0000313" key="4">
    <source>
        <dbReference type="EnsemblMetazoa" id="HelroP182651"/>
    </source>
</evidence>
<evidence type="ECO:0000256" key="1">
    <source>
        <dbReference type="SAM" id="MobiDB-lite"/>
    </source>
</evidence>
<name>T1FIJ4_HELRO</name>
<feature type="transmembrane region" description="Helical" evidence="2">
    <location>
        <begin position="493"/>
        <end position="514"/>
    </location>
</feature>
<feature type="transmembrane region" description="Helical" evidence="2">
    <location>
        <begin position="534"/>
        <end position="560"/>
    </location>
</feature>
<evidence type="ECO:0000313" key="5">
    <source>
        <dbReference type="Proteomes" id="UP000015101"/>
    </source>
</evidence>
<organism evidence="4 5">
    <name type="scientific">Helobdella robusta</name>
    <name type="common">Californian leech</name>
    <dbReference type="NCBI Taxonomy" id="6412"/>
    <lineage>
        <taxon>Eukaryota</taxon>
        <taxon>Metazoa</taxon>
        <taxon>Spiralia</taxon>
        <taxon>Lophotrochozoa</taxon>
        <taxon>Annelida</taxon>
        <taxon>Clitellata</taxon>
        <taxon>Hirudinea</taxon>
        <taxon>Rhynchobdellida</taxon>
        <taxon>Glossiphoniidae</taxon>
        <taxon>Helobdella</taxon>
    </lineage>
</organism>
<feature type="transmembrane region" description="Helical" evidence="2">
    <location>
        <begin position="286"/>
        <end position="304"/>
    </location>
</feature>
<reference evidence="4" key="3">
    <citation type="submission" date="2015-06" db="UniProtKB">
        <authorList>
            <consortium name="EnsemblMetazoa"/>
        </authorList>
    </citation>
    <scope>IDENTIFICATION</scope>
</reference>
<dbReference type="KEGG" id="hro:HELRODRAFT_182651"/>
<dbReference type="CTD" id="20208643"/>
<dbReference type="GO" id="GO:0034751">
    <property type="term" value="C:aryl hydrocarbon receptor complex"/>
    <property type="evidence" value="ECO:0000318"/>
    <property type="project" value="GO_Central"/>
</dbReference>
<dbReference type="EnsemblMetazoa" id="HelroT182651">
    <property type="protein sequence ID" value="HelroP182651"/>
    <property type="gene ID" value="HelroG182651"/>
</dbReference>
<feature type="transmembrane region" description="Helical" evidence="2">
    <location>
        <begin position="60"/>
        <end position="77"/>
    </location>
</feature>
<dbReference type="AlphaFoldDB" id="T1FIJ4"/>
<feature type="region of interest" description="Disordered" evidence="1">
    <location>
        <begin position="387"/>
        <end position="474"/>
    </location>
</feature>
<feature type="region of interest" description="Disordered" evidence="1">
    <location>
        <begin position="240"/>
        <end position="268"/>
    </location>
</feature>
<dbReference type="GO" id="GO:0004879">
    <property type="term" value="F:nuclear receptor activity"/>
    <property type="evidence" value="ECO:0000318"/>
    <property type="project" value="GO_Central"/>
</dbReference>
<protein>
    <submittedName>
        <fullName evidence="3 4">Uncharacterized protein</fullName>
    </submittedName>
</protein>
<keyword evidence="2" id="KW-0812">Transmembrane</keyword>
<reference evidence="3 5" key="2">
    <citation type="journal article" date="2013" name="Nature">
        <title>Insights into bilaterian evolution from three spiralian genomes.</title>
        <authorList>
            <person name="Simakov O."/>
            <person name="Marletaz F."/>
            <person name="Cho S.J."/>
            <person name="Edsinger-Gonzales E."/>
            <person name="Havlak P."/>
            <person name="Hellsten U."/>
            <person name="Kuo D.H."/>
            <person name="Larsson T."/>
            <person name="Lv J."/>
            <person name="Arendt D."/>
            <person name="Savage R."/>
            <person name="Osoegawa K."/>
            <person name="de Jong P."/>
            <person name="Grimwood J."/>
            <person name="Chapman J.A."/>
            <person name="Shapiro H."/>
            <person name="Aerts A."/>
            <person name="Otillar R.P."/>
            <person name="Terry A.Y."/>
            <person name="Boore J.L."/>
            <person name="Grigoriev I.V."/>
            <person name="Lindberg D.R."/>
            <person name="Seaver E.C."/>
            <person name="Weisblat D.A."/>
            <person name="Putnam N.H."/>
            <person name="Rokhsar D.S."/>
        </authorList>
    </citation>
    <scope>NUCLEOTIDE SEQUENCE</scope>
</reference>
<dbReference type="HOGENOM" id="CLU_461005_0_0_1"/>
<dbReference type="GO" id="GO:0006357">
    <property type="term" value="P:regulation of transcription by RNA polymerase II"/>
    <property type="evidence" value="ECO:0000318"/>
    <property type="project" value="GO_Central"/>
</dbReference>
<dbReference type="InParanoid" id="T1FIJ4"/>
<dbReference type="Proteomes" id="UP000015101">
    <property type="component" value="Unassembled WGS sequence"/>
</dbReference>